<dbReference type="GO" id="GO:0004756">
    <property type="term" value="F:selenide, water dikinase activity"/>
    <property type="evidence" value="ECO:0007669"/>
    <property type="project" value="UniProtKB-EC"/>
</dbReference>
<name>A0A644ZXQ0_9ZZZZ</name>
<dbReference type="SUPFAM" id="SSF55326">
    <property type="entry name" value="PurM N-terminal domain-like"/>
    <property type="match status" value="1"/>
</dbReference>
<dbReference type="Pfam" id="PF02769">
    <property type="entry name" value="AIRS_C"/>
    <property type="match status" value="1"/>
</dbReference>
<keyword evidence="7" id="KW-0460">Magnesium</keyword>
<dbReference type="PANTHER" id="PTHR10256:SF0">
    <property type="entry name" value="INACTIVE SELENIDE, WATER DIKINASE-LIKE PROTEIN-RELATED"/>
    <property type="match status" value="1"/>
</dbReference>
<dbReference type="Gene3D" id="3.90.650.10">
    <property type="entry name" value="PurM-like C-terminal domain"/>
    <property type="match status" value="1"/>
</dbReference>
<feature type="domain" description="PurM-like N-terminal" evidence="9">
    <location>
        <begin position="29"/>
        <end position="135"/>
    </location>
</feature>
<keyword evidence="3" id="KW-0479">Metal-binding</keyword>
<evidence type="ECO:0000256" key="7">
    <source>
        <dbReference type="ARBA" id="ARBA00022842"/>
    </source>
</evidence>
<keyword evidence="4" id="KW-0547">Nucleotide-binding</keyword>
<protein>
    <submittedName>
        <fullName evidence="11">Selenide, water dikinase</fullName>
        <ecNumber evidence="11">2.7.9.3</ecNumber>
    </submittedName>
</protein>
<evidence type="ECO:0000256" key="5">
    <source>
        <dbReference type="ARBA" id="ARBA00022777"/>
    </source>
</evidence>
<keyword evidence="6" id="KW-0067">ATP-binding</keyword>
<dbReference type="AlphaFoldDB" id="A0A644ZXQ0"/>
<dbReference type="InterPro" id="IPR023061">
    <property type="entry name" value="SelD_I"/>
</dbReference>
<accession>A0A644ZXQ0</accession>
<dbReference type="CDD" id="cd02195">
    <property type="entry name" value="SelD"/>
    <property type="match status" value="1"/>
</dbReference>
<dbReference type="EMBL" id="VSSQ01010896">
    <property type="protein sequence ID" value="MPM45496.1"/>
    <property type="molecule type" value="Genomic_DNA"/>
</dbReference>
<evidence type="ECO:0000256" key="2">
    <source>
        <dbReference type="ARBA" id="ARBA00022679"/>
    </source>
</evidence>
<dbReference type="NCBIfam" id="NF002098">
    <property type="entry name" value="PRK00943.1"/>
    <property type="match status" value="1"/>
</dbReference>
<dbReference type="SUPFAM" id="SSF56042">
    <property type="entry name" value="PurM C-terminal domain-like"/>
    <property type="match status" value="1"/>
</dbReference>
<dbReference type="InterPro" id="IPR036676">
    <property type="entry name" value="PurM-like_C_sf"/>
</dbReference>
<dbReference type="Gene3D" id="3.30.1330.10">
    <property type="entry name" value="PurM-like, N-terminal domain"/>
    <property type="match status" value="1"/>
</dbReference>
<dbReference type="HAMAP" id="MF_00625">
    <property type="entry name" value="SelD"/>
    <property type="match status" value="1"/>
</dbReference>
<comment type="similarity">
    <text evidence="1">Belongs to the selenophosphate synthase 1 family. Class I subfamily.</text>
</comment>
<dbReference type="InterPro" id="IPR036921">
    <property type="entry name" value="PurM-like_N_sf"/>
</dbReference>
<reference evidence="11" key="1">
    <citation type="submission" date="2019-08" db="EMBL/GenBank/DDBJ databases">
        <authorList>
            <person name="Kucharzyk K."/>
            <person name="Murdoch R.W."/>
            <person name="Higgins S."/>
            <person name="Loffler F."/>
        </authorList>
    </citation>
    <scope>NUCLEOTIDE SEQUENCE</scope>
</reference>
<evidence type="ECO:0000256" key="4">
    <source>
        <dbReference type="ARBA" id="ARBA00022741"/>
    </source>
</evidence>
<keyword evidence="5 11" id="KW-0418">Kinase</keyword>
<keyword evidence="2 11" id="KW-0808">Transferase</keyword>
<feature type="domain" description="PurM-like C-terminal" evidence="10">
    <location>
        <begin position="147"/>
        <end position="319"/>
    </location>
</feature>
<dbReference type="NCBIfam" id="TIGR00476">
    <property type="entry name" value="selD"/>
    <property type="match status" value="1"/>
</dbReference>
<keyword evidence="8" id="KW-0711">Selenium</keyword>
<dbReference type="InterPro" id="IPR004536">
    <property type="entry name" value="SPS/SelD"/>
</dbReference>
<evidence type="ECO:0000256" key="1">
    <source>
        <dbReference type="ARBA" id="ARBA00008026"/>
    </source>
</evidence>
<dbReference type="PANTHER" id="PTHR10256">
    <property type="entry name" value="SELENIDE, WATER DIKINASE"/>
    <property type="match status" value="1"/>
</dbReference>
<dbReference type="GO" id="GO:0046872">
    <property type="term" value="F:metal ion binding"/>
    <property type="evidence" value="ECO:0007669"/>
    <property type="project" value="UniProtKB-KW"/>
</dbReference>
<evidence type="ECO:0000259" key="9">
    <source>
        <dbReference type="Pfam" id="PF00586"/>
    </source>
</evidence>
<dbReference type="GO" id="GO:0016260">
    <property type="term" value="P:selenocysteine biosynthetic process"/>
    <property type="evidence" value="ECO:0007669"/>
    <property type="project" value="InterPro"/>
</dbReference>
<evidence type="ECO:0000259" key="10">
    <source>
        <dbReference type="Pfam" id="PF02769"/>
    </source>
</evidence>
<organism evidence="11">
    <name type="scientific">bioreactor metagenome</name>
    <dbReference type="NCBI Taxonomy" id="1076179"/>
    <lineage>
        <taxon>unclassified sequences</taxon>
        <taxon>metagenomes</taxon>
        <taxon>ecological metagenomes</taxon>
    </lineage>
</organism>
<dbReference type="PIRSF" id="PIRSF036407">
    <property type="entry name" value="Selenphspht_syn"/>
    <property type="match status" value="1"/>
</dbReference>
<dbReference type="Pfam" id="PF00586">
    <property type="entry name" value="AIRS"/>
    <property type="match status" value="1"/>
</dbReference>
<evidence type="ECO:0000256" key="3">
    <source>
        <dbReference type="ARBA" id="ARBA00022723"/>
    </source>
</evidence>
<evidence type="ECO:0000313" key="11">
    <source>
        <dbReference type="EMBL" id="MPM45496.1"/>
    </source>
</evidence>
<comment type="caution">
    <text evidence="11">The sequence shown here is derived from an EMBL/GenBank/DDBJ whole genome shotgun (WGS) entry which is preliminary data.</text>
</comment>
<evidence type="ECO:0000256" key="8">
    <source>
        <dbReference type="ARBA" id="ARBA00023266"/>
    </source>
</evidence>
<dbReference type="InterPro" id="IPR010918">
    <property type="entry name" value="PurM-like_C_dom"/>
</dbReference>
<evidence type="ECO:0000256" key="6">
    <source>
        <dbReference type="ARBA" id="ARBA00022840"/>
    </source>
</evidence>
<proteinExistence type="inferred from homology"/>
<dbReference type="GO" id="GO:0005737">
    <property type="term" value="C:cytoplasm"/>
    <property type="evidence" value="ECO:0007669"/>
    <property type="project" value="TreeGrafter"/>
</dbReference>
<sequence>MDPKILAQVLRHLPKPTDKNLIIGLDTSDDAAVYRLNEEQAIIQTLDFFTPMVDDPYLFGQVAAANSLSDVYAMGGKPLLALNIVCFPNCLKPEVLHEILRGGSEKVMEAGASTVGGHSVEDDEPKYGLSVTGIVHPNKVWANQGSQVGDYLILTKPLGSGILSTAIKAELISATTAQKAIDWMRLLNKYAAEPAQKRKVSAATDVTGFGLIGHALEMVQNTTTDLLFNSSEIPVMDQVQEMAEMGIIPAGAYRNKDHVASKVTYSTKMPLWMQDVVADPQTSGGLLLSIPRSEWQLLKEEYDCLGVHYAVIGQAVQGSGKLHFQ</sequence>
<dbReference type="InterPro" id="IPR016188">
    <property type="entry name" value="PurM-like_N"/>
</dbReference>
<dbReference type="GO" id="GO:0005524">
    <property type="term" value="F:ATP binding"/>
    <property type="evidence" value="ECO:0007669"/>
    <property type="project" value="UniProtKB-KW"/>
</dbReference>
<dbReference type="FunFam" id="3.30.1330.10:FF:000003">
    <property type="entry name" value="Selenide, water dikinase"/>
    <property type="match status" value="1"/>
</dbReference>
<dbReference type="EC" id="2.7.9.3" evidence="11"/>
<gene>
    <name evidence="11" type="primary">selD_22</name>
    <name evidence="11" type="ORF">SDC9_92183</name>
</gene>